<reference evidence="2 3" key="1">
    <citation type="submission" date="2021-01" db="EMBL/GenBank/DDBJ databases">
        <title>Whole genome shotgun sequence of Planobispora longispora NBRC 13918.</title>
        <authorList>
            <person name="Komaki H."/>
            <person name="Tamura T."/>
        </authorList>
    </citation>
    <scope>NUCLEOTIDE SEQUENCE [LARGE SCALE GENOMIC DNA]</scope>
    <source>
        <strain evidence="2 3">NBRC 13918</strain>
    </source>
</reference>
<dbReference type="SUPFAM" id="SSF54593">
    <property type="entry name" value="Glyoxalase/Bleomycin resistance protein/Dihydroxybiphenyl dioxygenase"/>
    <property type="match status" value="1"/>
</dbReference>
<evidence type="ECO:0000313" key="3">
    <source>
        <dbReference type="Proteomes" id="UP000616724"/>
    </source>
</evidence>
<dbReference type="PROSITE" id="PS51819">
    <property type="entry name" value="VOC"/>
    <property type="match status" value="2"/>
</dbReference>
<protein>
    <submittedName>
        <fullName evidence="2">Glyoxalase</fullName>
    </submittedName>
</protein>
<evidence type="ECO:0000259" key="1">
    <source>
        <dbReference type="PROSITE" id="PS51819"/>
    </source>
</evidence>
<dbReference type="Gene3D" id="3.10.180.10">
    <property type="entry name" value="2,3-Dihydroxybiphenyl 1,2-Dioxygenase, domain 1"/>
    <property type="match status" value="2"/>
</dbReference>
<dbReference type="InterPro" id="IPR052164">
    <property type="entry name" value="Anthracycline_SecMetBiosynth"/>
</dbReference>
<gene>
    <name evidence="2" type="ORF">Plo01_34820</name>
</gene>
<dbReference type="Proteomes" id="UP000616724">
    <property type="component" value="Unassembled WGS sequence"/>
</dbReference>
<proteinExistence type="predicted"/>
<dbReference type="AlphaFoldDB" id="A0A8J3RRP6"/>
<dbReference type="InterPro" id="IPR004360">
    <property type="entry name" value="Glyas_Fos-R_dOase_dom"/>
</dbReference>
<dbReference type="Pfam" id="PF00903">
    <property type="entry name" value="Glyoxalase"/>
    <property type="match status" value="2"/>
</dbReference>
<comment type="caution">
    <text evidence="2">The sequence shown here is derived from an EMBL/GenBank/DDBJ whole genome shotgun (WGS) entry which is preliminary data.</text>
</comment>
<keyword evidence="3" id="KW-1185">Reference proteome</keyword>
<organism evidence="2 3">
    <name type="scientific">Planobispora longispora</name>
    <dbReference type="NCBI Taxonomy" id="28887"/>
    <lineage>
        <taxon>Bacteria</taxon>
        <taxon>Bacillati</taxon>
        <taxon>Actinomycetota</taxon>
        <taxon>Actinomycetes</taxon>
        <taxon>Streptosporangiales</taxon>
        <taxon>Streptosporangiaceae</taxon>
        <taxon>Planobispora</taxon>
    </lineage>
</organism>
<sequence>MSERSGYPPGVPCWVELSSTDVLAAARFYRELFGWDVMFDEGPPETGYGRFTLRGKFVAGLDPRIGRGAHAMWNTSVATDDAVATAARVRAAGGSVVVEPVKIMDRGVLAAFRDPSGAFFLVWQAGEDYGAELAGEPGTFGWAELSARDTAVAKAFYGEVFGWETADTGPEGVEYVRWRAHGRSVAGVVPMGPDLPPEVSSHWRTYFVVADADAAVARVRELGGKVFSEPVNTPVGPVAVIADPQFAPFAVIALHESV</sequence>
<feature type="domain" description="VOC" evidence="1">
    <location>
        <begin position="139"/>
        <end position="254"/>
    </location>
</feature>
<feature type="domain" description="VOC" evidence="1">
    <location>
        <begin position="11"/>
        <end position="125"/>
    </location>
</feature>
<evidence type="ECO:0000313" key="2">
    <source>
        <dbReference type="EMBL" id="GIH77053.1"/>
    </source>
</evidence>
<dbReference type="InterPro" id="IPR037523">
    <property type="entry name" value="VOC_core"/>
</dbReference>
<dbReference type="PANTHER" id="PTHR33993:SF10">
    <property type="entry name" value="CONSERVED PROTEIN"/>
    <property type="match status" value="1"/>
</dbReference>
<dbReference type="CDD" id="cd07247">
    <property type="entry name" value="SgaA_N_like"/>
    <property type="match status" value="1"/>
</dbReference>
<dbReference type="EMBL" id="BOOH01000023">
    <property type="protein sequence ID" value="GIH77053.1"/>
    <property type="molecule type" value="Genomic_DNA"/>
</dbReference>
<name>A0A8J3RRP6_9ACTN</name>
<dbReference type="InterPro" id="IPR029068">
    <property type="entry name" value="Glyas_Bleomycin-R_OHBP_Dase"/>
</dbReference>
<dbReference type="RefSeq" id="WP_203891604.1">
    <property type="nucleotide sequence ID" value="NZ_BOOH01000023.1"/>
</dbReference>
<dbReference type="PANTHER" id="PTHR33993">
    <property type="entry name" value="GLYOXALASE-RELATED"/>
    <property type="match status" value="1"/>
</dbReference>
<accession>A0A8J3RRP6</accession>